<accession>A0A7C4A0P2</accession>
<dbReference type="AlphaFoldDB" id="A0A7C4A0P2"/>
<gene>
    <name evidence="2" type="ORF">ENR15_22690</name>
</gene>
<reference evidence="2" key="1">
    <citation type="journal article" date="2020" name="mSystems">
        <title>Genome- and Community-Level Interaction Insights into Carbon Utilization and Element Cycling Functions of Hydrothermarchaeota in Hydrothermal Sediment.</title>
        <authorList>
            <person name="Zhou Z."/>
            <person name="Liu Y."/>
            <person name="Xu W."/>
            <person name="Pan J."/>
            <person name="Luo Z.H."/>
            <person name="Li M."/>
        </authorList>
    </citation>
    <scope>NUCLEOTIDE SEQUENCE [LARGE SCALE GENOMIC DNA]</scope>
    <source>
        <strain evidence="2">SpSt-374</strain>
    </source>
</reference>
<comment type="caution">
    <text evidence="2">The sequence shown here is derived from an EMBL/GenBank/DDBJ whole genome shotgun (WGS) entry which is preliminary data.</text>
</comment>
<name>A0A7C4A0P2_9CYAN</name>
<sequence>MAISSLAMRSTKSLEFHASGVVVAKPPGVVHPSKGRARAVSWLLSLCCSKAAMLMWLGKFTVSQPSSSPRWGDDGSIGSGTGDVASADADADGLVGRSASLIGVIHLSCHWSLVIGH</sequence>
<organism evidence="2">
    <name type="scientific">Planktothricoides sp. SpSt-374</name>
    <dbReference type="NCBI Taxonomy" id="2282167"/>
    <lineage>
        <taxon>Bacteria</taxon>
        <taxon>Bacillati</taxon>
        <taxon>Cyanobacteriota</taxon>
        <taxon>Cyanophyceae</taxon>
        <taxon>Oscillatoriophycideae</taxon>
        <taxon>Oscillatoriales</taxon>
        <taxon>Oscillatoriaceae</taxon>
        <taxon>Planktothricoides</taxon>
    </lineage>
</organism>
<dbReference type="EMBL" id="DSPX01000232">
    <property type="protein sequence ID" value="HGG03367.1"/>
    <property type="molecule type" value="Genomic_DNA"/>
</dbReference>
<protein>
    <submittedName>
        <fullName evidence="2">Uncharacterized protein</fullName>
    </submittedName>
</protein>
<feature type="region of interest" description="Disordered" evidence="1">
    <location>
        <begin position="63"/>
        <end position="84"/>
    </location>
</feature>
<evidence type="ECO:0000313" key="2">
    <source>
        <dbReference type="EMBL" id="HGG03367.1"/>
    </source>
</evidence>
<evidence type="ECO:0000256" key="1">
    <source>
        <dbReference type="SAM" id="MobiDB-lite"/>
    </source>
</evidence>
<proteinExistence type="predicted"/>